<protein>
    <recommendedName>
        <fullName evidence="4">Copper resistance protein D domain-containing protein</fullName>
    </recommendedName>
</protein>
<dbReference type="Proteomes" id="UP000034607">
    <property type="component" value="Unassembled WGS sequence"/>
</dbReference>
<feature type="transmembrane region" description="Helical" evidence="1">
    <location>
        <begin position="59"/>
        <end position="78"/>
    </location>
</feature>
<keyword evidence="1" id="KW-1133">Transmembrane helix</keyword>
<gene>
    <name evidence="2" type="ORF">UX78_C0010G0008</name>
</gene>
<keyword evidence="1" id="KW-0472">Membrane</keyword>
<accession>A0A0G1UF16</accession>
<evidence type="ECO:0000313" key="3">
    <source>
        <dbReference type="Proteomes" id="UP000034607"/>
    </source>
</evidence>
<evidence type="ECO:0008006" key="4">
    <source>
        <dbReference type="Google" id="ProtNLM"/>
    </source>
</evidence>
<dbReference type="InterPro" id="IPR043716">
    <property type="entry name" value="DUF5657"/>
</dbReference>
<evidence type="ECO:0000313" key="2">
    <source>
        <dbReference type="EMBL" id="KKU56290.1"/>
    </source>
</evidence>
<reference evidence="2 3" key="1">
    <citation type="journal article" date="2015" name="Nature">
        <title>rRNA introns, odd ribosomes, and small enigmatic genomes across a large radiation of phyla.</title>
        <authorList>
            <person name="Brown C.T."/>
            <person name="Hug L.A."/>
            <person name="Thomas B.C."/>
            <person name="Sharon I."/>
            <person name="Castelle C.J."/>
            <person name="Singh A."/>
            <person name="Wilkins M.J."/>
            <person name="Williams K.H."/>
            <person name="Banfield J.F."/>
        </authorList>
    </citation>
    <scope>NUCLEOTIDE SEQUENCE [LARGE SCALE GENOMIC DNA]</scope>
</reference>
<name>A0A0G1UF16_9BACT</name>
<keyword evidence="1" id="KW-0812">Transmembrane</keyword>
<comment type="caution">
    <text evidence="2">The sequence shown here is derived from an EMBL/GenBank/DDBJ whole genome shotgun (WGS) entry which is preliminary data.</text>
</comment>
<dbReference type="AlphaFoldDB" id="A0A0G1UF16"/>
<evidence type="ECO:0000256" key="1">
    <source>
        <dbReference type="SAM" id="Phobius"/>
    </source>
</evidence>
<sequence length="79" mass="8646">MNNLGPAWEFLRGITLWGVVKWFIVTGMVLYMVFAAVMVKQAGVMTESVESEANSLVKLLVRVHLLATVVLTVAALVVL</sequence>
<feature type="transmembrane region" description="Helical" evidence="1">
    <location>
        <begin position="20"/>
        <end position="39"/>
    </location>
</feature>
<organism evidence="2 3">
    <name type="scientific">Candidatus Amesbacteria bacterium GW2011_GWA2_47_11</name>
    <dbReference type="NCBI Taxonomy" id="1618357"/>
    <lineage>
        <taxon>Bacteria</taxon>
        <taxon>Candidatus Amesiibacteriota</taxon>
    </lineage>
</organism>
<proteinExistence type="predicted"/>
<dbReference type="EMBL" id="LCNM01000010">
    <property type="protein sequence ID" value="KKU56290.1"/>
    <property type="molecule type" value="Genomic_DNA"/>
</dbReference>
<dbReference type="Pfam" id="PF18901">
    <property type="entry name" value="DUF5657"/>
    <property type="match status" value="1"/>
</dbReference>